<evidence type="ECO:0000313" key="1">
    <source>
        <dbReference type="EMBL" id="MBW98278.1"/>
    </source>
</evidence>
<name>A0A2P2JXS4_RHIMU</name>
<accession>A0A2P2JXS4</accession>
<dbReference type="AlphaFoldDB" id="A0A2P2JXS4"/>
<organism evidence="1">
    <name type="scientific">Rhizophora mucronata</name>
    <name type="common">Asiatic mangrove</name>
    <dbReference type="NCBI Taxonomy" id="61149"/>
    <lineage>
        <taxon>Eukaryota</taxon>
        <taxon>Viridiplantae</taxon>
        <taxon>Streptophyta</taxon>
        <taxon>Embryophyta</taxon>
        <taxon>Tracheophyta</taxon>
        <taxon>Spermatophyta</taxon>
        <taxon>Magnoliopsida</taxon>
        <taxon>eudicotyledons</taxon>
        <taxon>Gunneridae</taxon>
        <taxon>Pentapetalae</taxon>
        <taxon>rosids</taxon>
        <taxon>fabids</taxon>
        <taxon>Malpighiales</taxon>
        <taxon>Rhizophoraceae</taxon>
        <taxon>Rhizophora</taxon>
    </lineage>
</organism>
<protein>
    <submittedName>
        <fullName evidence="1">Down syndrome critical region protein 3 homolog isoform X2</fullName>
    </submittedName>
</protein>
<sequence length="36" mass="4164">MEFDSLPMDPLTYRSEEVPPELLSPFMVLSNQSPYC</sequence>
<proteinExistence type="predicted"/>
<dbReference type="EMBL" id="GGEC01017795">
    <property type="protein sequence ID" value="MBW98278.1"/>
    <property type="molecule type" value="Transcribed_RNA"/>
</dbReference>
<reference evidence="1" key="1">
    <citation type="submission" date="2018-02" db="EMBL/GenBank/DDBJ databases">
        <title>Rhizophora mucronata_Transcriptome.</title>
        <authorList>
            <person name="Meera S.P."/>
            <person name="Sreeshan A."/>
            <person name="Augustine A."/>
        </authorList>
    </citation>
    <scope>NUCLEOTIDE SEQUENCE</scope>
    <source>
        <tissue evidence="1">Leaf</tissue>
    </source>
</reference>